<feature type="region of interest" description="Disordered" evidence="1">
    <location>
        <begin position="479"/>
        <end position="499"/>
    </location>
</feature>
<feature type="non-terminal residue" evidence="2">
    <location>
        <position position="647"/>
    </location>
</feature>
<organism evidence="2 3">
    <name type="scientific">Meganyctiphanes norvegica</name>
    <name type="common">Northern krill</name>
    <name type="synonym">Thysanopoda norvegica</name>
    <dbReference type="NCBI Taxonomy" id="48144"/>
    <lineage>
        <taxon>Eukaryota</taxon>
        <taxon>Metazoa</taxon>
        <taxon>Ecdysozoa</taxon>
        <taxon>Arthropoda</taxon>
        <taxon>Crustacea</taxon>
        <taxon>Multicrustacea</taxon>
        <taxon>Malacostraca</taxon>
        <taxon>Eumalacostraca</taxon>
        <taxon>Eucarida</taxon>
        <taxon>Euphausiacea</taxon>
        <taxon>Euphausiidae</taxon>
        <taxon>Meganyctiphanes</taxon>
    </lineage>
</organism>
<keyword evidence="3" id="KW-1185">Reference proteome</keyword>
<dbReference type="PANTHER" id="PTHR23287:SF16">
    <property type="entry name" value="TECTONIN BETA-PROPELLER REPEAT-CONTAINING PROTEIN 2"/>
    <property type="match status" value="1"/>
</dbReference>
<feature type="region of interest" description="Disordered" evidence="1">
    <location>
        <begin position="227"/>
        <end position="259"/>
    </location>
</feature>
<dbReference type="PANTHER" id="PTHR23287">
    <property type="entry name" value="RUBY-EYE2-LIKE PROTEIN"/>
    <property type="match status" value="1"/>
</dbReference>
<feature type="compositionally biased region" description="Low complexity" evidence="1">
    <location>
        <begin position="482"/>
        <end position="496"/>
    </location>
</feature>
<gene>
    <name evidence="2" type="ORF">MNOR_LOCUS35539</name>
</gene>
<evidence type="ECO:0000313" key="3">
    <source>
        <dbReference type="Proteomes" id="UP001497623"/>
    </source>
</evidence>
<accession>A0AAV2SGG0</accession>
<dbReference type="EMBL" id="CAXKWB010059830">
    <property type="protein sequence ID" value="CAL4182196.1"/>
    <property type="molecule type" value="Genomic_DNA"/>
</dbReference>
<protein>
    <submittedName>
        <fullName evidence="2">Uncharacterized protein</fullName>
    </submittedName>
</protein>
<proteinExistence type="predicted"/>
<feature type="region of interest" description="Disordered" evidence="1">
    <location>
        <begin position="609"/>
        <end position="647"/>
    </location>
</feature>
<dbReference type="Proteomes" id="UP001497623">
    <property type="component" value="Unassembled WGS sequence"/>
</dbReference>
<dbReference type="AlphaFoldDB" id="A0AAV2SGG0"/>
<evidence type="ECO:0000256" key="1">
    <source>
        <dbReference type="SAM" id="MobiDB-lite"/>
    </source>
</evidence>
<evidence type="ECO:0000313" key="2">
    <source>
        <dbReference type="EMBL" id="CAL4182196.1"/>
    </source>
</evidence>
<dbReference type="GO" id="GO:0032527">
    <property type="term" value="P:protein exit from endoplasmic reticulum"/>
    <property type="evidence" value="ECO:0007669"/>
    <property type="project" value="TreeGrafter"/>
</dbReference>
<comment type="caution">
    <text evidence="2">The sequence shown here is derived from an EMBL/GenBank/DDBJ whole genome shotgun (WGS) entry which is preliminary data.</text>
</comment>
<dbReference type="GO" id="GO:0005737">
    <property type="term" value="C:cytoplasm"/>
    <property type="evidence" value="ECO:0007669"/>
    <property type="project" value="GOC"/>
</dbReference>
<feature type="compositionally biased region" description="Polar residues" evidence="1">
    <location>
        <begin position="637"/>
        <end position="647"/>
    </location>
</feature>
<feature type="compositionally biased region" description="Polar residues" evidence="1">
    <location>
        <begin position="249"/>
        <end position="259"/>
    </location>
</feature>
<reference evidence="2 3" key="1">
    <citation type="submission" date="2024-05" db="EMBL/GenBank/DDBJ databases">
        <authorList>
            <person name="Wallberg A."/>
        </authorList>
    </citation>
    <scope>NUCLEOTIDE SEQUENCE [LARGE SCALE GENOMIC DNA]</scope>
</reference>
<name>A0AAV2SGG0_MEGNR</name>
<sequence length="647" mass="70517">MLAISTKERALIYAMEDGNVCQVGQRPRKHPGMFGCIWSPSASKIGGEILYTSRPGLRLWSANTKGEVSHTHIIKEVPQKSCIKLLNPNTEKGKEGQMFSFGSLFNLGMSHVVAFNPDWLFVIDMSNLKVAGYSGSFSSITSIAVSEEQVFILEGSRQLHCLSLSPLIIGERKNVSTIPSQFTSPLTEKNLKQFGSRLINQSSGLLGQITKIGESVAAKVSEHTIPSIVTGEQIPSRTSSRLSDHSPQHQHTPGRPNSCQQNLDIRFQSSHELNLSDSHKPDTGIFSPGSVAPKMMQSISSFIPGLLSTQGFTKPMSKGTADAFNVQSDQEIVEDLEEIVTVAQIVADETADTGPLVTREKIKKKPRKKGVEGTMSDTVSICSSRSDLSEGMSSSDCLTQVSSSDCLPHSPSASDYLVMPSDALCTTVSRDASTPEESQILHYLDTNQNKEKLTVDNSCDNMPFDYNVCENLDKEDEENIEVSESNNNNKNQSNESQKALVTVDTRTYEDFKTDIEQNEKFLAEALDLSCLKMDHDTSIDLSEGISIGKGHRESVGVIGFQRELSVESVGCSTPSTVKELSPLPESGSISGDFYAQFYHGVDTSLTSVDGEGNDTIGERSFARMDSNDISEEGCERLNSNNSEGKVS</sequence>
<feature type="compositionally biased region" description="Basic and acidic residues" evidence="1">
    <location>
        <begin position="616"/>
        <end position="626"/>
    </location>
</feature>